<name>A0A8K1CID5_PYTOL</name>
<evidence type="ECO:0000313" key="2">
    <source>
        <dbReference type="Proteomes" id="UP000794436"/>
    </source>
</evidence>
<reference evidence="1" key="1">
    <citation type="submission" date="2019-03" db="EMBL/GenBank/DDBJ databases">
        <title>Long read genome sequence of the mycoparasitic Pythium oligandrum ATCC 38472 isolated from sugarbeet rhizosphere.</title>
        <authorList>
            <person name="Gaulin E."/>
        </authorList>
    </citation>
    <scope>NUCLEOTIDE SEQUENCE</scope>
    <source>
        <strain evidence="1">ATCC 38472_TT</strain>
    </source>
</reference>
<dbReference type="InterPro" id="IPR036747">
    <property type="entry name" value="ASF1-like_sf"/>
</dbReference>
<evidence type="ECO:0000313" key="1">
    <source>
        <dbReference type="EMBL" id="TMW63326.1"/>
    </source>
</evidence>
<organism evidence="1 2">
    <name type="scientific">Pythium oligandrum</name>
    <name type="common">Mycoparasitic fungus</name>
    <dbReference type="NCBI Taxonomy" id="41045"/>
    <lineage>
        <taxon>Eukaryota</taxon>
        <taxon>Sar</taxon>
        <taxon>Stramenopiles</taxon>
        <taxon>Oomycota</taxon>
        <taxon>Peronosporomycetes</taxon>
        <taxon>Pythiales</taxon>
        <taxon>Pythiaceae</taxon>
        <taxon>Pythium</taxon>
    </lineage>
</organism>
<dbReference type="EMBL" id="SPLM01000072">
    <property type="protein sequence ID" value="TMW63326.1"/>
    <property type="molecule type" value="Genomic_DNA"/>
</dbReference>
<proteinExistence type="predicted"/>
<dbReference type="OrthoDB" id="203202at2759"/>
<dbReference type="GO" id="GO:0005634">
    <property type="term" value="C:nucleus"/>
    <property type="evidence" value="ECO:0007669"/>
    <property type="project" value="InterPro"/>
</dbReference>
<protein>
    <submittedName>
        <fullName evidence="1">Uncharacterized protein</fullName>
    </submittedName>
</protein>
<accession>A0A8K1CID5</accession>
<dbReference type="SUPFAM" id="SSF101546">
    <property type="entry name" value="ASF1-like"/>
    <property type="match status" value="1"/>
</dbReference>
<sequence length="137" mass="15292">MSESKQSAASTGVDEEYLRALPVVEVDSIDVSPNPAALTDELNLEVDFRLDKPVVHGVWEIQLGEVEAQNYREGENHFQFSVPHIDVASIEPSQLTNCGLLIASFKNDEGDIMDLKMVVQVSEHRDGLQRIIYNPLE</sequence>
<gene>
    <name evidence="1" type="ORF">Poli38472_002267</name>
</gene>
<dbReference type="AlphaFoldDB" id="A0A8K1CID5"/>
<dbReference type="GO" id="GO:0006325">
    <property type="term" value="P:chromatin organization"/>
    <property type="evidence" value="ECO:0007669"/>
    <property type="project" value="InterPro"/>
</dbReference>
<comment type="caution">
    <text evidence="1">The sequence shown here is derived from an EMBL/GenBank/DDBJ whole genome shotgun (WGS) entry which is preliminary data.</text>
</comment>
<dbReference type="Proteomes" id="UP000794436">
    <property type="component" value="Unassembled WGS sequence"/>
</dbReference>
<keyword evidence="2" id="KW-1185">Reference proteome</keyword>